<keyword evidence="3" id="KW-1185">Reference proteome</keyword>
<reference evidence="2 3" key="1">
    <citation type="submission" date="2022-01" db="EMBL/GenBank/DDBJ databases">
        <authorList>
            <person name="Xiong W."/>
            <person name="Schranz E."/>
        </authorList>
    </citation>
    <scope>NUCLEOTIDE SEQUENCE [LARGE SCALE GENOMIC DNA]</scope>
</reference>
<dbReference type="EMBL" id="CAKMRJ010005634">
    <property type="protein sequence ID" value="CAH1448608.1"/>
    <property type="molecule type" value="Genomic_DNA"/>
</dbReference>
<name>A0AAU9PF05_9ASTR</name>
<evidence type="ECO:0008006" key="4">
    <source>
        <dbReference type="Google" id="ProtNLM"/>
    </source>
</evidence>
<evidence type="ECO:0000313" key="2">
    <source>
        <dbReference type="EMBL" id="CAH1448608.1"/>
    </source>
</evidence>
<organism evidence="2 3">
    <name type="scientific">Lactuca virosa</name>
    <dbReference type="NCBI Taxonomy" id="75947"/>
    <lineage>
        <taxon>Eukaryota</taxon>
        <taxon>Viridiplantae</taxon>
        <taxon>Streptophyta</taxon>
        <taxon>Embryophyta</taxon>
        <taxon>Tracheophyta</taxon>
        <taxon>Spermatophyta</taxon>
        <taxon>Magnoliopsida</taxon>
        <taxon>eudicotyledons</taxon>
        <taxon>Gunneridae</taxon>
        <taxon>Pentapetalae</taxon>
        <taxon>asterids</taxon>
        <taxon>campanulids</taxon>
        <taxon>Asterales</taxon>
        <taxon>Asteraceae</taxon>
        <taxon>Cichorioideae</taxon>
        <taxon>Cichorieae</taxon>
        <taxon>Lactucinae</taxon>
        <taxon>Lactuca</taxon>
    </lineage>
</organism>
<protein>
    <recommendedName>
        <fullName evidence="4">Peroxin-14</fullName>
    </recommendedName>
</protein>
<evidence type="ECO:0000313" key="3">
    <source>
        <dbReference type="Proteomes" id="UP001157418"/>
    </source>
</evidence>
<accession>A0AAU9PF05</accession>
<feature type="compositionally biased region" description="Polar residues" evidence="1">
    <location>
        <begin position="56"/>
        <end position="67"/>
    </location>
</feature>
<evidence type="ECO:0000256" key="1">
    <source>
        <dbReference type="SAM" id="MobiDB-lite"/>
    </source>
</evidence>
<sequence>MFVPSKEPVNGAVFSPSEIEKEINIFKQSNDPTPEQMEALIEQLQSTERKPPQAIPVTTESPSGTQVHQDDQSPIVEPAQVDQDDQSPILDQGFDFFANDEMFASGSSSAPPPPKHDVASVMLAKLLSFQDSIPQSRGKGISIGSGHGGDC</sequence>
<dbReference type="Proteomes" id="UP001157418">
    <property type="component" value="Unassembled WGS sequence"/>
</dbReference>
<feature type="region of interest" description="Disordered" evidence="1">
    <location>
        <begin position="45"/>
        <end position="72"/>
    </location>
</feature>
<dbReference type="AlphaFoldDB" id="A0AAU9PF05"/>
<gene>
    <name evidence="2" type="ORF">LVIROSA_LOCUS34140</name>
</gene>
<comment type="caution">
    <text evidence="2">The sequence shown here is derived from an EMBL/GenBank/DDBJ whole genome shotgun (WGS) entry which is preliminary data.</text>
</comment>
<proteinExistence type="predicted"/>